<organism evidence="4 5">
    <name type="scientific">Peterkaempfera bronchialis</name>
    <dbReference type="NCBI Taxonomy" id="2126346"/>
    <lineage>
        <taxon>Bacteria</taxon>
        <taxon>Bacillati</taxon>
        <taxon>Actinomycetota</taxon>
        <taxon>Actinomycetes</taxon>
        <taxon>Kitasatosporales</taxon>
        <taxon>Streptomycetaceae</taxon>
        <taxon>Peterkaempfera</taxon>
    </lineage>
</organism>
<feature type="transmembrane region" description="Helical" evidence="2">
    <location>
        <begin position="270"/>
        <end position="287"/>
    </location>
</feature>
<comment type="similarity">
    <text evidence="1">Belongs to the EamA transporter family.</text>
</comment>
<evidence type="ECO:0000256" key="1">
    <source>
        <dbReference type="ARBA" id="ARBA00007362"/>
    </source>
</evidence>
<keyword evidence="5" id="KW-1185">Reference proteome</keyword>
<dbReference type="AlphaFoldDB" id="A0A345SRT3"/>
<keyword evidence="2" id="KW-0472">Membrane</keyword>
<keyword evidence="2" id="KW-0812">Transmembrane</keyword>
<keyword evidence="2" id="KW-1133">Transmembrane helix</keyword>
<feature type="domain" description="EamA" evidence="3">
    <location>
        <begin position="144"/>
        <end position="285"/>
    </location>
</feature>
<protein>
    <recommendedName>
        <fullName evidence="3">EamA domain-containing protein</fullName>
    </recommendedName>
</protein>
<dbReference type="InterPro" id="IPR037185">
    <property type="entry name" value="EmrE-like"/>
</dbReference>
<dbReference type="InterPro" id="IPR000620">
    <property type="entry name" value="EamA_dom"/>
</dbReference>
<dbReference type="GO" id="GO:0016020">
    <property type="term" value="C:membrane"/>
    <property type="evidence" value="ECO:0007669"/>
    <property type="project" value="InterPro"/>
</dbReference>
<evidence type="ECO:0000313" key="4">
    <source>
        <dbReference type="EMBL" id="AXI76438.1"/>
    </source>
</evidence>
<feature type="transmembrane region" description="Helical" evidence="2">
    <location>
        <begin position="241"/>
        <end position="263"/>
    </location>
</feature>
<reference evidence="5" key="1">
    <citation type="submission" date="2018-07" db="EMBL/GenBank/DDBJ databases">
        <title>Streptacidiphilus bronchialis DSM 106435 chromosome.</title>
        <authorList>
            <person name="Batra D."/>
            <person name="Gulvik C.A."/>
        </authorList>
    </citation>
    <scope>NUCLEOTIDE SEQUENCE [LARGE SCALE GENOMIC DNA]</scope>
    <source>
        <strain evidence="5">DSM 106435</strain>
    </source>
</reference>
<feature type="transmembrane region" description="Helical" evidence="2">
    <location>
        <begin position="89"/>
        <end position="108"/>
    </location>
</feature>
<evidence type="ECO:0000259" key="3">
    <source>
        <dbReference type="Pfam" id="PF00892"/>
    </source>
</evidence>
<name>A0A345SRT3_9ACTN</name>
<gene>
    <name evidence="4" type="ORF">C7M71_002050</name>
</gene>
<dbReference type="EMBL" id="CP031264">
    <property type="protein sequence ID" value="AXI76438.1"/>
    <property type="molecule type" value="Genomic_DNA"/>
</dbReference>
<feature type="transmembrane region" description="Helical" evidence="2">
    <location>
        <begin position="30"/>
        <end position="55"/>
    </location>
</feature>
<evidence type="ECO:0000313" key="5">
    <source>
        <dbReference type="Proteomes" id="UP000249340"/>
    </source>
</evidence>
<feature type="transmembrane region" description="Helical" evidence="2">
    <location>
        <begin position="61"/>
        <end position="82"/>
    </location>
</feature>
<feature type="domain" description="EamA" evidence="3">
    <location>
        <begin position="3"/>
        <end position="130"/>
    </location>
</feature>
<proteinExistence type="inferred from homology"/>
<feature type="transmembrane region" description="Helical" evidence="2">
    <location>
        <begin position="114"/>
        <end position="132"/>
    </location>
</feature>
<accession>A0A345SRT3</accession>
<dbReference type="Pfam" id="PF00892">
    <property type="entry name" value="EamA"/>
    <property type="match status" value="2"/>
</dbReference>
<dbReference type="KEGG" id="stri:C7M71_002050"/>
<dbReference type="PANTHER" id="PTHR22911">
    <property type="entry name" value="ACYL-MALONYL CONDENSING ENZYME-RELATED"/>
    <property type="match status" value="1"/>
</dbReference>
<evidence type="ECO:0000256" key="2">
    <source>
        <dbReference type="SAM" id="Phobius"/>
    </source>
</evidence>
<dbReference type="SUPFAM" id="SSF103481">
    <property type="entry name" value="Multidrug resistance efflux transporter EmrE"/>
    <property type="match status" value="2"/>
</dbReference>
<sequence>MTALLALTSSLLWGFADFGGGLLTRRMPALVVVVASQAVAAVLLLGAVAATGAVGDAGPRLLYAVAAGVIGPLAMFCFYRALAIGPMGVVSPLATVGVAVPVGLGLVLGERPGAAQAAGIAVAVAGVALAGGPELRGAAVARRAVVLTLTAAFGFGAVMALITEASAGGGLLLALCVQRVCNVAVGGAALLLSVRRDPVGALPAGGLWPAVRLRLPSLAWVGVADVAANGSYALAAHGGQVSVAAVLASLYPVATALLARGVLKERLRPVQAVGAGLALVGTVLLAAG</sequence>
<dbReference type="Proteomes" id="UP000249340">
    <property type="component" value="Chromosome"/>
</dbReference>
<dbReference type="RefSeq" id="WP_111492003.1">
    <property type="nucleotide sequence ID" value="NZ_CP031264.1"/>
</dbReference>
<feature type="transmembrane region" description="Helical" evidence="2">
    <location>
        <begin position="144"/>
        <end position="163"/>
    </location>
</feature>
<dbReference type="Gene3D" id="1.10.3730.20">
    <property type="match status" value="1"/>
</dbReference>
<dbReference type="OrthoDB" id="68076at2"/>
<feature type="transmembrane region" description="Helical" evidence="2">
    <location>
        <begin position="6"/>
        <end position="23"/>
    </location>
</feature>